<evidence type="ECO:0000313" key="7">
    <source>
        <dbReference type="Proteomes" id="UP000630528"/>
    </source>
</evidence>
<sequence>MTEPLLQVRGLRKRFGGLVVTAGVDLDVQSREIHALIGPNGAGKTTLVSQLAGELRSDAGAIRFDGHDITQLSTHARARRGLVRSFQVTRLFRSLSVTEHLAFAAGASGAPPQPDLLARAGLEGRGAAPVDQLSHAEQRALEVAMALACRPRLLLLDEPMAGLGAEESLAMGERIAALRGTCAVLLIEHDVEAVFRLADRVSVLVGGAILASGPPAQVRSDPEVVAAYLGEPEDTR</sequence>
<dbReference type="GO" id="GO:0005524">
    <property type="term" value="F:ATP binding"/>
    <property type="evidence" value="ECO:0007669"/>
    <property type="project" value="UniProtKB-KW"/>
</dbReference>
<evidence type="ECO:0000256" key="3">
    <source>
        <dbReference type="ARBA" id="ARBA00022741"/>
    </source>
</evidence>
<dbReference type="SMART" id="SM00382">
    <property type="entry name" value="AAA"/>
    <property type="match status" value="1"/>
</dbReference>
<dbReference type="GO" id="GO:0016887">
    <property type="term" value="F:ATP hydrolysis activity"/>
    <property type="evidence" value="ECO:0007669"/>
    <property type="project" value="InterPro"/>
</dbReference>
<proteinExistence type="predicted"/>
<dbReference type="Pfam" id="PF12399">
    <property type="entry name" value="BCA_ABC_TP_C"/>
    <property type="match status" value="1"/>
</dbReference>
<reference evidence="6" key="1">
    <citation type="journal article" date="2012" name="J. Microbiol. Biotechnol.">
        <title>Ramlibacter ginsenosidimutans sp. nov., with ginsenoside-converting activity.</title>
        <authorList>
            <person name="Wang L."/>
            <person name="An D.S."/>
            <person name="Kim S.G."/>
            <person name="Jin F.X."/>
            <person name="Kim S.C."/>
            <person name="Lee S.T."/>
            <person name="Im W.T."/>
        </authorList>
    </citation>
    <scope>NUCLEOTIDE SEQUENCE</scope>
    <source>
        <strain evidence="6">KACC 17527</strain>
    </source>
</reference>
<dbReference type="GO" id="GO:0005886">
    <property type="term" value="C:plasma membrane"/>
    <property type="evidence" value="ECO:0007669"/>
    <property type="project" value="TreeGrafter"/>
</dbReference>
<evidence type="ECO:0000256" key="1">
    <source>
        <dbReference type="ARBA" id="ARBA00022448"/>
    </source>
</evidence>
<reference evidence="6" key="2">
    <citation type="submission" date="2021-01" db="EMBL/GenBank/DDBJ databases">
        <authorList>
            <person name="Kang M."/>
        </authorList>
    </citation>
    <scope>NUCLEOTIDE SEQUENCE</scope>
    <source>
        <strain evidence="6">KACC 17527</strain>
    </source>
</reference>
<dbReference type="PANTHER" id="PTHR45772">
    <property type="entry name" value="CONSERVED COMPONENT OF ABC TRANSPORTER FOR NATURAL AMINO ACIDS-RELATED"/>
    <property type="match status" value="1"/>
</dbReference>
<feature type="domain" description="ABC transporter" evidence="5">
    <location>
        <begin position="6"/>
        <end position="231"/>
    </location>
</feature>
<accession>A0A934TVV6</accession>
<keyword evidence="7" id="KW-1185">Reference proteome</keyword>
<evidence type="ECO:0000313" key="6">
    <source>
        <dbReference type="EMBL" id="MBK6007840.1"/>
    </source>
</evidence>
<gene>
    <name evidence="6" type="ORF">JJB11_17200</name>
</gene>
<dbReference type="InterPro" id="IPR003593">
    <property type="entry name" value="AAA+_ATPase"/>
</dbReference>
<protein>
    <submittedName>
        <fullName evidence="6">ABC transporter ATP-binding protein</fullName>
    </submittedName>
</protein>
<dbReference type="RefSeq" id="WP_201174094.1">
    <property type="nucleotide sequence ID" value="NZ_JAEPWM010000007.1"/>
</dbReference>
<keyword evidence="4 6" id="KW-0067">ATP-binding</keyword>
<dbReference type="SUPFAM" id="SSF52540">
    <property type="entry name" value="P-loop containing nucleoside triphosphate hydrolases"/>
    <property type="match status" value="1"/>
</dbReference>
<dbReference type="InterPro" id="IPR027417">
    <property type="entry name" value="P-loop_NTPase"/>
</dbReference>
<dbReference type="Proteomes" id="UP000630528">
    <property type="component" value="Unassembled WGS sequence"/>
</dbReference>
<dbReference type="Gene3D" id="3.40.50.300">
    <property type="entry name" value="P-loop containing nucleotide triphosphate hydrolases"/>
    <property type="match status" value="1"/>
</dbReference>
<organism evidence="6 7">
    <name type="scientific">Ramlibacter ginsenosidimutans</name>
    <dbReference type="NCBI Taxonomy" id="502333"/>
    <lineage>
        <taxon>Bacteria</taxon>
        <taxon>Pseudomonadati</taxon>
        <taxon>Pseudomonadota</taxon>
        <taxon>Betaproteobacteria</taxon>
        <taxon>Burkholderiales</taxon>
        <taxon>Comamonadaceae</taxon>
        <taxon>Ramlibacter</taxon>
    </lineage>
</organism>
<keyword evidence="2" id="KW-0472">Membrane</keyword>
<dbReference type="AlphaFoldDB" id="A0A934TVV6"/>
<keyword evidence="1" id="KW-0813">Transport</keyword>
<dbReference type="PANTHER" id="PTHR45772:SF2">
    <property type="entry name" value="ABC TRANSPORTER ATP-BINDING PROTEIN"/>
    <property type="match status" value="1"/>
</dbReference>
<dbReference type="CDD" id="cd03219">
    <property type="entry name" value="ABC_Mj1267_LivG_branched"/>
    <property type="match status" value="1"/>
</dbReference>
<dbReference type="InterPro" id="IPR051120">
    <property type="entry name" value="ABC_AA/LPS_Transport"/>
</dbReference>
<evidence type="ECO:0000256" key="4">
    <source>
        <dbReference type="ARBA" id="ARBA00022840"/>
    </source>
</evidence>
<dbReference type="PROSITE" id="PS50893">
    <property type="entry name" value="ABC_TRANSPORTER_2"/>
    <property type="match status" value="1"/>
</dbReference>
<dbReference type="InterPro" id="IPR032823">
    <property type="entry name" value="BCA_ABC_TP_C"/>
</dbReference>
<comment type="caution">
    <text evidence="6">The sequence shown here is derived from an EMBL/GenBank/DDBJ whole genome shotgun (WGS) entry which is preliminary data.</text>
</comment>
<dbReference type="InterPro" id="IPR003439">
    <property type="entry name" value="ABC_transporter-like_ATP-bd"/>
</dbReference>
<dbReference type="Pfam" id="PF00005">
    <property type="entry name" value="ABC_tran"/>
    <property type="match status" value="1"/>
</dbReference>
<name>A0A934TVV6_9BURK</name>
<keyword evidence="3" id="KW-0547">Nucleotide-binding</keyword>
<dbReference type="EMBL" id="JAEPWM010000007">
    <property type="protein sequence ID" value="MBK6007840.1"/>
    <property type="molecule type" value="Genomic_DNA"/>
</dbReference>
<evidence type="ECO:0000256" key="2">
    <source>
        <dbReference type="ARBA" id="ARBA00022475"/>
    </source>
</evidence>
<keyword evidence="2" id="KW-1003">Cell membrane</keyword>
<evidence type="ECO:0000259" key="5">
    <source>
        <dbReference type="PROSITE" id="PS50893"/>
    </source>
</evidence>